<evidence type="ECO:0000259" key="2">
    <source>
        <dbReference type="PROSITE" id="PS51462"/>
    </source>
</evidence>
<name>A0A9W6ZJY8_9STRA</name>
<keyword evidence="1" id="KW-0732">Signal</keyword>
<dbReference type="EMBL" id="BRXW01000403">
    <property type="protein sequence ID" value="GMH51370.1"/>
    <property type="molecule type" value="Genomic_DNA"/>
</dbReference>
<organism evidence="3 4">
    <name type="scientific">Triparma laevis f. longispina</name>
    <dbReference type="NCBI Taxonomy" id="1714387"/>
    <lineage>
        <taxon>Eukaryota</taxon>
        <taxon>Sar</taxon>
        <taxon>Stramenopiles</taxon>
        <taxon>Ochrophyta</taxon>
        <taxon>Bolidophyceae</taxon>
        <taxon>Parmales</taxon>
        <taxon>Triparmaceae</taxon>
        <taxon>Triparma</taxon>
    </lineage>
</organism>
<dbReference type="Gene3D" id="3.90.79.10">
    <property type="entry name" value="Nucleoside Triphosphate Pyrophosphohydrolase"/>
    <property type="match status" value="1"/>
</dbReference>
<reference evidence="4" key="1">
    <citation type="journal article" date="2023" name="Commun. Biol.">
        <title>Genome analysis of Parmales, the sister group of diatoms, reveals the evolutionary specialization of diatoms from phago-mixotrophs to photoautotrophs.</title>
        <authorList>
            <person name="Ban H."/>
            <person name="Sato S."/>
            <person name="Yoshikawa S."/>
            <person name="Yamada K."/>
            <person name="Nakamura Y."/>
            <person name="Ichinomiya M."/>
            <person name="Sato N."/>
            <person name="Blanc-Mathieu R."/>
            <person name="Endo H."/>
            <person name="Kuwata A."/>
            <person name="Ogata H."/>
        </authorList>
    </citation>
    <scope>NUCLEOTIDE SEQUENCE [LARGE SCALE GENOMIC DNA]</scope>
    <source>
        <strain evidence="4">NIES 3700</strain>
    </source>
</reference>
<feature type="chain" id="PRO_5040964664" description="Nudix hydrolase domain-containing protein" evidence="1">
    <location>
        <begin position="21"/>
        <end position="236"/>
    </location>
</feature>
<feature type="domain" description="Nudix hydrolase" evidence="2">
    <location>
        <begin position="73"/>
        <end position="219"/>
    </location>
</feature>
<dbReference type="InterPro" id="IPR000086">
    <property type="entry name" value="NUDIX_hydrolase_dom"/>
</dbReference>
<keyword evidence="4" id="KW-1185">Reference proteome</keyword>
<dbReference type="AlphaFoldDB" id="A0A9W6ZJY8"/>
<dbReference type="PROSITE" id="PS51462">
    <property type="entry name" value="NUDIX"/>
    <property type="match status" value="1"/>
</dbReference>
<evidence type="ECO:0000313" key="3">
    <source>
        <dbReference type="EMBL" id="GMH51370.1"/>
    </source>
</evidence>
<dbReference type="Proteomes" id="UP001165122">
    <property type="component" value="Unassembled WGS sequence"/>
</dbReference>
<gene>
    <name evidence="3" type="ORF">TrLO_g15956</name>
</gene>
<accession>A0A9W6ZJY8</accession>
<feature type="signal peptide" evidence="1">
    <location>
        <begin position="1"/>
        <end position="20"/>
    </location>
</feature>
<evidence type="ECO:0000256" key="1">
    <source>
        <dbReference type="SAM" id="SignalP"/>
    </source>
</evidence>
<sequence>MKNQATIVAILLLAMMTIMADNGFAMADNGFTFISSKFLAQGKFRALTESIYELPDGHLASFEIVTSPRPLAPTDPAVTCLAYNLTSSKFLLIKEFYPSLGRISYGTIAGLLDSRDTSSSNITERVLNAAKREAWEEGRVPLNSDAYINPTPCMMDKYVCTQLYSAFCAFNSSSPHSSEWNQDLRDEEEQGMEIVEVTEDELLELLHEGKFSVVGEWAVRRGLEMHKKYMNTNINK</sequence>
<protein>
    <recommendedName>
        <fullName evidence="2">Nudix hydrolase domain-containing protein</fullName>
    </recommendedName>
</protein>
<dbReference type="OrthoDB" id="10452367at2759"/>
<comment type="caution">
    <text evidence="3">The sequence shown here is derived from an EMBL/GenBank/DDBJ whole genome shotgun (WGS) entry which is preliminary data.</text>
</comment>
<evidence type="ECO:0000313" key="4">
    <source>
        <dbReference type="Proteomes" id="UP001165122"/>
    </source>
</evidence>
<dbReference type="InterPro" id="IPR015797">
    <property type="entry name" value="NUDIX_hydrolase-like_dom_sf"/>
</dbReference>
<proteinExistence type="predicted"/>
<dbReference type="SUPFAM" id="SSF55811">
    <property type="entry name" value="Nudix"/>
    <property type="match status" value="1"/>
</dbReference>